<sequence length="139" mass="16262">MILEKEKKPKQQIPTPITLTKFYCQRISIMSKPDLVSRDYTIHLAKYTHRITFKKKAPRAIKEIKKFAQKAMGTKDIRIDAKLNKFIWSRGVKNVPNRVRVRLSRKRNEDDESDEQLYTLAQLVEVDGFKGLQTETVNA</sequence>
<dbReference type="InterPro" id="IPR000054">
    <property type="entry name" value="Ribosomal_eL31"/>
</dbReference>
<protein>
    <submittedName>
        <fullName evidence="4">Large subunit ribosomal protein L31e</fullName>
    </submittedName>
</protein>
<name>A0AAD3DB07_9STRA</name>
<dbReference type="AlphaFoldDB" id="A0AAD3DB07"/>
<dbReference type="FunFam" id="3.10.440.10:FF:000001">
    <property type="entry name" value="60S ribosomal protein L31"/>
    <property type="match status" value="1"/>
</dbReference>
<dbReference type="GO" id="GO:0002181">
    <property type="term" value="P:cytoplasmic translation"/>
    <property type="evidence" value="ECO:0007669"/>
    <property type="project" value="TreeGrafter"/>
</dbReference>
<dbReference type="Pfam" id="PF01198">
    <property type="entry name" value="Ribosomal_L31e"/>
    <property type="match status" value="1"/>
</dbReference>
<dbReference type="PANTHER" id="PTHR10956">
    <property type="entry name" value="60S RIBOSOMAL PROTEIN L31"/>
    <property type="match status" value="1"/>
</dbReference>
<dbReference type="SMART" id="SM01380">
    <property type="entry name" value="Ribosomal_L31e"/>
    <property type="match status" value="1"/>
</dbReference>
<dbReference type="EMBL" id="BLLK01000062">
    <property type="protein sequence ID" value="GFH59294.1"/>
    <property type="molecule type" value="Genomic_DNA"/>
</dbReference>
<proteinExistence type="inferred from homology"/>
<dbReference type="PANTHER" id="PTHR10956:SF0">
    <property type="entry name" value="60S RIBOSOMAL PROTEIN L31"/>
    <property type="match status" value="1"/>
</dbReference>
<dbReference type="CDD" id="cd00463">
    <property type="entry name" value="Ribosomal_L31e"/>
    <property type="match status" value="1"/>
</dbReference>
<evidence type="ECO:0000313" key="5">
    <source>
        <dbReference type="Proteomes" id="UP001054902"/>
    </source>
</evidence>
<evidence type="ECO:0000256" key="1">
    <source>
        <dbReference type="ARBA" id="ARBA00010808"/>
    </source>
</evidence>
<dbReference type="PROSITE" id="PS01144">
    <property type="entry name" value="RIBOSOMAL_L31E"/>
    <property type="match status" value="1"/>
</dbReference>
<evidence type="ECO:0000256" key="3">
    <source>
        <dbReference type="ARBA" id="ARBA00023274"/>
    </source>
</evidence>
<organism evidence="4 5">
    <name type="scientific">Chaetoceros tenuissimus</name>
    <dbReference type="NCBI Taxonomy" id="426638"/>
    <lineage>
        <taxon>Eukaryota</taxon>
        <taxon>Sar</taxon>
        <taxon>Stramenopiles</taxon>
        <taxon>Ochrophyta</taxon>
        <taxon>Bacillariophyta</taxon>
        <taxon>Coscinodiscophyceae</taxon>
        <taxon>Chaetocerotophycidae</taxon>
        <taxon>Chaetocerotales</taxon>
        <taxon>Chaetocerotaceae</taxon>
        <taxon>Chaetoceros</taxon>
    </lineage>
</organism>
<dbReference type="SUPFAM" id="SSF54575">
    <property type="entry name" value="Ribosomal protein L31e"/>
    <property type="match status" value="1"/>
</dbReference>
<comment type="caution">
    <text evidence="4">The sequence shown here is derived from an EMBL/GenBank/DDBJ whole genome shotgun (WGS) entry which is preliminary data.</text>
</comment>
<dbReference type="GO" id="GO:0022625">
    <property type="term" value="C:cytosolic large ribosomal subunit"/>
    <property type="evidence" value="ECO:0007669"/>
    <property type="project" value="TreeGrafter"/>
</dbReference>
<accession>A0AAD3DB07</accession>
<dbReference type="Proteomes" id="UP001054902">
    <property type="component" value="Unassembled WGS sequence"/>
</dbReference>
<dbReference type="Gene3D" id="3.10.440.10">
    <property type="match status" value="1"/>
</dbReference>
<reference evidence="4 5" key="1">
    <citation type="journal article" date="2021" name="Sci. Rep.">
        <title>The genome of the diatom Chaetoceros tenuissimus carries an ancient integrated fragment of an extant virus.</title>
        <authorList>
            <person name="Hongo Y."/>
            <person name="Kimura K."/>
            <person name="Takaki Y."/>
            <person name="Yoshida Y."/>
            <person name="Baba S."/>
            <person name="Kobayashi G."/>
            <person name="Nagasaki K."/>
            <person name="Hano T."/>
            <person name="Tomaru Y."/>
        </authorList>
    </citation>
    <scope>NUCLEOTIDE SEQUENCE [LARGE SCALE GENOMIC DNA]</scope>
    <source>
        <strain evidence="4 5">NIES-3715</strain>
    </source>
</reference>
<dbReference type="GO" id="GO:0003735">
    <property type="term" value="F:structural constituent of ribosome"/>
    <property type="evidence" value="ECO:0007669"/>
    <property type="project" value="InterPro"/>
</dbReference>
<keyword evidence="2 4" id="KW-0689">Ribosomal protein</keyword>
<evidence type="ECO:0000256" key="2">
    <source>
        <dbReference type="ARBA" id="ARBA00022980"/>
    </source>
</evidence>
<dbReference type="InterPro" id="IPR023621">
    <property type="entry name" value="Ribosomal_eL31_dom_sf"/>
</dbReference>
<keyword evidence="3" id="KW-0687">Ribonucleoprotein</keyword>
<evidence type="ECO:0000313" key="4">
    <source>
        <dbReference type="EMBL" id="GFH59294.1"/>
    </source>
</evidence>
<comment type="similarity">
    <text evidence="1">Belongs to the eukaryotic ribosomal protein eL31 family.</text>
</comment>
<gene>
    <name evidence="4" type="ORF">CTEN210_15770</name>
</gene>
<dbReference type="InterPro" id="IPR020052">
    <property type="entry name" value="Ribosomal_eL31_CS"/>
</dbReference>
<keyword evidence="5" id="KW-1185">Reference proteome</keyword>